<gene>
    <name evidence="1" type="ORF">SCALOS_LOCUS1020</name>
</gene>
<keyword evidence="2" id="KW-1185">Reference proteome</keyword>
<comment type="caution">
    <text evidence="1">The sequence shown here is derived from an EMBL/GenBank/DDBJ whole genome shotgun (WGS) entry which is preliminary data.</text>
</comment>
<name>A0ACA9K234_9GLOM</name>
<evidence type="ECO:0000313" key="2">
    <source>
        <dbReference type="Proteomes" id="UP000789860"/>
    </source>
</evidence>
<sequence length="100" mass="11931">MSYVRGRPPLKEIWLNFTKVAEPDKHGQKTPHQKCNYCEEDCVYSVDQLKDKLDVDSILARFFYSVCILFTAVENPFWEEFMEAIQYYIKTVYPFYISPN</sequence>
<reference evidence="1" key="1">
    <citation type="submission" date="2021-06" db="EMBL/GenBank/DDBJ databases">
        <authorList>
            <person name="Kallberg Y."/>
            <person name="Tangrot J."/>
            <person name="Rosling A."/>
        </authorList>
    </citation>
    <scope>NUCLEOTIDE SEQUENCE</scope>
    <source>
        <strain evidence="1">AU212A</strain>
    </source>
</reference>
<evidence type="ECO:0000313" key="1">
    <source>
        <dbReference type="EMBL" id="CAG8447604.1"/>
    </source>
</evidence>
<accession>A0ACA9K234</accession>
<proteinExistence type="predicted"/>
<dbReference type="Proteomes" id="UP000789860">
    <property type="component" value="Unassembled WGS sequence"/>
</dbReference>
<protein>
    <submittedName>
        <fullName evidence="1">6039_t:CDS:1</fullName>
    </submittedName>
</protein>
<organism evidence="1 2">
    <name type="scientific">Scutellospora calospora</name>
    <dbReference type="NCBI Taxonomy" id="85575"/>
    <lineage>
        <taxon>Eukaryota</taxon>
        <taxon>Fungi</taxon>
        <taxon>Fungi incertae sedis</taxon>
        <taxon>Mucoromycota</taxon>
        <taxon>Glomeromycotina</taxon>
        <taxon>Glomeromycetes</taxon>
        <taxon>Diversisporales</taxon>
        <taxon>Gigasporaceae</taxon>
        <taxon>Scutellospora</taxon>
    </lineage>
</organism>
<dbReference type="EMBL" id="CAJVPM010000587">
    <property type="protein sequence ID" value="CAG8447604.1"/>
    <property type="molecule type" value="Genomic_DNA"/>
</dbReference>